<dbReference type="FunFam" id="1.10.10.60:FF:000117">
    <property type="entry name" value="BEL1-like homeodomain protein 9"/>
    <property type="match status" value="1"/>
</dbReference>
<gene>
    <name evidence="11" type="ORF">NCGR_LOCUS38211</name>
</gene>
<feature type="compositionally biased region" description="Acidic residues" evidence="9">
    <location>
        <begin position="505"/>
        <end position="514"/>
    </location>
</feature>
<feature type="compositionally biased region" description="Gly residues" evidence="9">
    <location>
        <begin position="429"/>
        <end position="446"/>
    </location>
</feature>
<dbReference type="SMART" id="SM00574">
    <property type="entry name" value="POX"/>
    <property type="match status" value="1"/>
</dbReference>
<protein>
    <recommendedName>
        <fullName evidence="10">Homeobox domain-containing protein</fullName>
    </recommendedName>
</protein>
<reference evidence="11" key="1">
    <citation type="submission" date="2020-10" db="EMBL/GenBank/DDBJ databases">
        <authorList>
            <person name="Han B."/>
            <person name="Lu T."/>
            <person name="Zhao Q."/>
            <person name="Huang X."/>
            <person name="Zhao Y."/>
        </authorList>
    </citation>
    <scope>NUCLEOTIDE SEQUENCE</scope>
</reference>
<keyword evidence="3" id="KW-0805">Transcription regulation</keyword>
<dbReference type="PROSITE" id="PS50071">
    <property type="entry name" value="HOMEOBOX_2"/>
    <property type="match status" value="1"/>
</dbReference>
<evidence type="ECO:0000256" key="4">
    <source>
        <dbReference type="ARBA" id="ARBA00023125"/>
    </source>
</evidence>
<feature type="region of interest" description="Disordered" evidence="9">
    <location>
        <begin position="93"/>
        <end position="119"/>
    </location>
</feature>
<comment type="subcellular location">
    <subcellularLocation>
        <location evidence="1 8">Nucleus</location>
    </subcellularLocation>
</comment>
<dbReference type="EMBL" id="CAJGYO010000009">
    <property type="protein sequence ID" value="CAD6254608.1"/>
    <property type="molecule type" value="Genomic_DNA"/>
</dbReference>
<dbReference type="OrthoDB" id="10056939at2759"/>
<sequence length="678" mass="70720">MAAYYHGGAGTDIQASTNGLQTLYLMNPSYAGYADDGGASAPGATNMMLLNSAVTTMTPASFAHHHHHQQSPSSAAQQQHFVGIPIQAPPSSYNPWTPAATAADMSSPPPQAQTPGAAAAGVSAVLSLSSREAAPQPVTVAGPGCTDDGKYHLGVSATSQGQMVMSSKYLKAAQELLDEVVSVSKGVEDANKTTKSLAAVKKKEDSEGVSGGGTDDGSGAKSGGGAAEMSTAERQELQMKKSKLINMLDEVEQRYRQYHGQMQAVSSSFEAAAGTGSARTYTALALRTISRQFRCLRDAIASQVRAASRALGEDADAAVAAGGRTVMSRLRYIDHQLRQQRALQQLGMMQGGAWRHQRGLPERSVSILRAWLFEHFLHPYPKDSDKIMLAKQTGLTRSQVSNWFINARVRLWKPMVEEMYLEETKDQDGGGGGGNDEGKSGGGGIKSGDTVDGVTPRADAMSKSAVRVGGGGAAESASTNKGIHGSSLLELGGGGDHQQSHAGFYDDDEDDGDEAMGRRLKKARGDEPAPAFHHVHDMAALHAQAAAAARQQHEEVSHRELLMKFMESGGGGAGARDHHHHHHQDGGGGYSLFAPGPYGQFATEPAAFAFAGNGGVSLTLGLPHGAGGSAAEQTASFLMGSTTAGADSGSHGGAGGGYDMNMQSTKSFAAQLMRDFVA</sequence>
<dbReference type="InterPro" id="IPR009057">
    <property type="entry name" value="Homeodomain-like_sf"/>
</dbReference>
<evidence type="ECO:0000313" key="11">
    <source>
        <dbReference type="EMBL" id="CAD6254608.1"/>
    </source>
</evidence>
<feature type="domain" description="Homeobox" evidence="10">
    <location>
        <begin position="351"/>
        <end position="414"/>
    </location>
</feature>
<dbReference type="GO" id="GO:0006355">
    <property type="term" value="P:regulation of DNA-templated transcription"/>
    <property type="evidence" value="ECO:0007669"/>
    <property type="project" value="InterPro"/>
</dbReference>
<dbReference type="SUPFAM" id="SSF46689">
    <property type="entry name" value="Homeodomain-like"/>
    <property type="match status" value="1"/>
</dbReference>
<accession>A0A811Q664</accession>
<evidence type="ECO:0000259" key="10">
    <source>
        <dbReference type="PROSITE" id="PS50071"/>
    </source>
</evidence>
<comment type="caution">
    <text evidence="11">The sequence shown here is derived from an EMBL/GenBank/DDBJ whole genome shotgun (WGS) entry which is preliminary data.</text>
</comment>
<dbReference type="AlphaFoldDB" id="A0A811Q664"/>
<evidence type="ECO:0000256" key="6">
    <source>
        <dbReference type="ARBA" id="ARBA00023163"/>
    </source>
</evidence>
<dbReference type="PANTHER" id="PTHR11850">
    <property type="entry name" value="HOMEOBOX PROTEIN TRANSCRIPTION FACTORS"/>
    <property type="match status" value="1"/>
</dbReference>
<dbReference type="GO" id="GO:0005634">
    <property type="term" value="C:nucleus"/>
    <property type="evidence" value="ECO:0007669"/>
    <property type="project" value="UniProtKB-SubCell"/>
</dbReference>
<feature type="DNA-binding region" description="Homeobox" evidence="8">
    <location>
        <begin position="353"/>
        <end position="415"/>
    </location>
</feature>
<organism evidence="11 12">
    <name type="scientific">Miscanthus lutarioriparius</name>
    <dbReference type="NCBI Taxonomy" id="422564"/>
    <lineage>
        <taxon>Eukaryota</taxon>
        <taxon>Viridiplantae</taxon>
        <taxon>Streptophyta</taxon>
        <taxon>Embryophyta</taxon>
        <taxon>Tracheophyta</taxon>
        <taxon>Spermatophyta</taxon>
        <taxon>Magnoliopsida</taxon>
        <taxon>Liliopsida</taxon>
        <taxon>Poales</taxon>
        <taxon>Poaceae</taxon>
        <taxon>PACMAD clade</taxon>
        <taxon>Panicoideae</taxon>
        <taxon>Andropogonodae</taxon>
        <taxon>Andropogoneae</taxon>
        <taxon>Saccharinae</taxon>
        <taxon>Miscanthus</taxon>
    </lineage>
</organism>
<dbReference type="Proteomes" id="UP000604825">
    <property type="component" value="Unassembled WGS sequence"/>
</dbReference>
<dbReference type="SMART" id="SM00389">
    <property type="entry name" value="HOX"/>
    <property type="match status" value="1"/>
</dbReference>
<evidence type="ECO:0000256" key="8">
    <source>
        <dbReference type="PROSITE-ProRule" id="PRU00108"/>
    </source>
</evidence>
<feature type="region of interest" description="Disordered" evidence="9">
    <location>
        <begin position="198"/>
        <end position="233"/>
    </location>
</feature>
<dbReference type="CDD" id="cd00086">
    <property type="entry name" value="homeodomain"/>
    <property type="match status" value="1"/>
</dbReference>
<evidence type="ECO:0000256" key="1">
    <source>
        <dbReference type="ARBA" id="ARBA00004123"/>
    </source>
</evidence>
<dbReference type="InterPro" id="IPR008422">
    <property type="entry name" value="KN_HD"/>
</dbReference>
<dbReference type="Pfam" id="PF05920">
    <property type="entry name" value="Homeobox_KN"/>
    <property type="match status" value="1"/>
</dbReference>
<keyword evidence="12" id="KW-1185">Reference proteome</keyword>
<keyword evidence="7 8" id="KW-0539">Nucleus</keyword>
<evidence type="ECO:0000313" key="12">
    <source>
        <dbReference type="Proteomes" id="UP000604825"/>
    </source>
</evidence>
<evidence type="ECO:0000256" key="9">
    <source>
        <dbReference type="SAM" id="MobiDB-lite"/>
    </source>
</evidence>
<name>A0A811Q664_9POAL</name>
<evidence type="ECO:0000256" key="7">
    <source>
        <dbReference type="ARBA" id="ARBA00023242"/>
    </source>
</evidence>
<feature type="region of interest" description="Disordered" evidence="9">
    <location>
        <begin position="423"/>
        <end position="528"/>
    </location>
</feature>
<feature type="compositionally biased region" description="Gly residues" evidence="9">
    <location>
        <begin position="209"/>
        <end position="226"/>
    </location>
</feature>
<dbReference type="GO" id="GO:0003677">
    <property type="term" value="F:DNA binding"/>
    <property type="evidence" value="ECO:0007669"/>
    <property type="project" value="UniProtKB-UniRule"/>
</dbReference>
<dbReference type="InterPro" id="IPR006563">
    <property type="entry name" value="POX_dom"/>
</dbReference>
<dbReference type="InterPro" id="IPR001356">
    <property type="entry name" value="HD"/>
</dbReference>
<evidence type="ECO:0000256" key="3">
    <source>
        <dbReference type="ARBA" id="ARBA00023015"/>
    </source>
</evidence>
<keyword evidence="5 8" id="KW-0371">Homeobox</keyword>
<comment type="similarity">
    <text evidence="2">Belongs to the TALE/BELL homeobox family.</text>
</comment>
<evidence type="ECO:0000256" key="5">
    <source>
        <dbReference type="ARBA" id="ARBA00023155"/>
    </source>
</evidence>
<keyword evidence="4 8" id="KW-0238">DNA-binding</keyword>
<dbReference type="InterPro" id="IPR050224">
    <property type="entry name" value="TALE_homeobox"/>
</dbReference>
<evidence type="ECO:0000256" key="2">
    <source>
        <dbReference type="ARBA" id="ARBA00006454"/>
    </source>
</evidence>
<proteinExistence type="inferred from homology"/>
<dbReference type="Gene3D" id="1.10.10.60">
    <property type="entry name" value="Homeodomain-like"/>
    <property type="match status" value="1"/>
</dbReference>
<keyword evidence="6" id="KW-0804">Transcription</keyword>
<dbReference type="Pfam" id="PF07526">
    <property type="entry name" value="POX"/>
    <property type="match status" value="1"/>
</dbReference>